<proteinExistence type="predicted"/>
<reference evidence="1" key="1">
    <citation type="journal article" date="2020" name="Nat. Commun.">
        <title>Large-scale genome sequencing of mycorrhizal fungi provides insights into the early evolution of symbiotic traits.</title>
        <authorList>
            <person name="Miyauchi S."/>
            <person name="Kiss E."/>
            <person name="Kuo A."/>
            <person name="Drula E."/>
            <person name="Kohler A."/>
            <person name="Sanchez-Garcia M."/>
            <person name="Morin E."/>
            <person name="Andreopoulos B."/>
            <person name="Barry K.W."/>
            <person name="Bonito G."/>
            <person name="Buee M."/>
            <person name="Carver A."/>
            <person name="Chen C."/>
            <person name="Cichocki N."/>
            <person name="Clum A."/>
            <person name="Culley D."/>
            <person name="Crous P.W."/>
            <person name="Fauchery L."/>
            <person name="Girlanda M."/>
            <person name="Hayes R.D."/>
            <person name="Keri Z."/>
            <person name="LaButti K."/>
            <person name="Lipzen A."/>
            <person name="Lombard V."/>
            <person name="Magnuson J."/>
            <person name="Maillard F."/>
            <person name="Murat C."/>
            <person name="Nolan M."/>
            <person name="Ohm R.A."/>
            <person name="Pangilinan J."/>
            <person name="Pereira M.F."/>
            <person name="Perotto S."/>
            <person name="Peter M."/>
            <person name="Pfister S."/>
            <person name="Riley R."/>
            <person name="Sitrit Y."/>
            <person name="Stielow J.B."/>
            <person name="Szollosi G."/>
            <person name="Zifcakova L."/>
            <person name="Stursova M."/>
            <person name="Spatafora J.W."/>
            <person name="Tedersoo L."/>
            <person name="Vaario L.M."/>
            <person name="Yamada A."/>
            <person name="Yan M."/>
            <person name="Wang P."/>
            <person name="Xu J."/>
            <person name="Bruns T."/>
            <person name="Baldrian P."/>
            <person name="Vilgalys R."/>
            <person name="Dunand C."/>
            <person name="Henrissat B."/>
            <person name="Grigoriev I.V."/>
            <person name="Hibbett D."/>
            <person name="Nagy L.G."/>
            <person name="Martin F.M."/>
        </authorList>
    </citation>
    <scope>NUCLEOTIDE SEQUENCE</scope>
    <source>
        <strain evidence="1">UP504</strain>
    </source>
</reference>
<sequence>MFGQPLPSSNAFTPSLPMELTFHIISFMDISSLLATCCTNQAMSLETERYLYRDVILYNTSQITRFHDALAKDNTRAAIVRKCTFTDFDPHHRTLVHNVLKSLFNLSSLSIVPSFDRIYDHSWDALFVGCEFKLVEFTTSFDCDHGLVDFLIKQHHIERYTHSGYTPTHTAGQLGRPVVLPLLKRFHGNTVDLNIIIPSRPVTHVIVEETVAAIGLEHFILRPLAASRGPVEYLSLSLCDPVTSDTLSLIQAYTPHLQTLELSSPRENIQVIAERTWGLGLAGFKWLERLTAETSLSSEGLSWAVPLCEQKALVHLWHQSCASLRTICFQTEKLVIGDQPVDEWTLLHGKWCYSQQRLPIFQTFW</sequence>
<gene>
    <name evidence="1" type="ORF">BS47DRAFT_1398004</name>
</gene>
<protein>
    <recommendedName>
        <fullName evidence="3">F-box domain-containing protein</fullName>
    </recommendedName>
</protein>
<dbReference type="SUPFAM" id="SSF81383">
    <property type="entry name" value="F-box domain"/>
    <property type="match status" value="1"/>
</dbReference>
<dbReference type="OrthoDB" id="3258206at2759"/>
<dbReference type="InterPro" id="IPR036047">
    <property type="entry name" value="F-box-like_dom_sf"/>
</dbReference>
<dbReference type="Proteomes" id="UP000886523">
    <property type="component" value="Unassembled WGS sequence"/>
</dbReference>
<comment type="caution">
    <text evidence="1">The sequence shown here is derived from an EMBL/GenBank/DDBJ whole genome shotgun (WGS) entry which is preliminary data.</text>
</comment>
<dbReference type="InterPro" id="IPR032675">
    <property type="entry name" value="LRR_dom_sf"/>
</dbReference>
<evidence type="ECO:0000313" key="2">
    <source>
        <dbReference type="Proteomes" id="UP000886523"/>
    </source>
</evidence>
<evidence type="ECO:0000313" key="1">
    <source>
        <dbReference type="EMBL" id="KAF9508126.1"/>
    </source>
</evidence>
<organism evidence="1 2">
    <name type="scientific">Hydnum rufescens UP504</name>
    <dbReference type="NCBI Taxonomy" id="1448309"/>
    <lineage>
        <taxon>Eukaryota</taxon>
        <taxon>Fungi</taxon>
        <taxon>Dikarya</taxon>
        <taxon>Basidiomycota</taxon>
        <taxon>Agaricomycotina</taxon>
        <taxon>Agaricomycetes</taxon>
        <taxon>Cantharellales</taxon>
        <taxon>Hydnaceae</taxon>
        <taxon>Hydnum</taxon>
    </lineage>
</organism>
<dbReference type="Gene3D" id="3.80.10.10">
    <property type="entry name" value="Ribonuclease Inhibitor"/>
    <property type="match status" value="1"/>
</dbReference>
<accession>A0A9P6ANN1</accession>
<keyword evidence="2" id="KW-1185">Reference proteome</keyword>
<dbReference type="AlphaFoldDB" id="A0A9P6ANN1"/>
<evidence type="ECO:0008006" key="3">
    <source>
        <dbReference type="Google" id="ProtNLM"/>
    </source>
</evidence>
<name>A0A9P6ANN1_9AGAM</name>
<dbReference type="EMBL" id="MU129064">
    <property type="protein sequence ID" value="KAF9508126.1"/>
    <property type="molecule type" value="Genomic_DNA"/>
</dbReference>